<keyword evidence="2" id="KW-0732">Signal</keyword>
<dbReference type="Proteomes" id="UP000266841">
    <property type="component" value="Unassembled WGS sequence"/>
</dbReference>
<comment type="caution">
    <text evidence="3">The sequence shown here is derived from an EMBL/GenBank/DDBJ whole genome shotgun (WGS) entry which is preliminary data.</text>
</comment>
<keyword evidence="1" id="KW-1133">Transmembrane helix</keyword>
<evidence type="ECO:0000313" key="4">
    <source>
        <dbReference type="Proteomes" id="UP000266841"/>
    </source>
</evidence>
<evidence type="ECO:0000313" key="3">
    <source>
        <dbReference type="EMBL" id="EJK74096.1"/>
    </source>
</evidence>
<feature type="chain" id="PRO_5003841149" evidence="2">
    <location>
        <begin position="17"/>
        <end position="456"/>
    </location>
</feature>
<proteinExistence type="predicted"/>
<dbReference type="AlphaFoldDB" id="K0TJK8"/>
<evidence type="ECO:0000256" key="1">
    <source>
        <dbReference type="SAM" id="Phobius"/>
    </source>
</evidence>
<accession>K0TJK8</accession>
<organism evidence="3 4">
    <name type="scientific">Thalassiosira oceanica</name>
    <name type="common">Marine diatom</name>
    <dbReference type="NCBI Taxonomy" id="159749"/>
    <lineage>
        <taxon>Eukaryota</taxon>
        <taxon>Sar</taxon>
        <taxon>Stramenopiles</taxon>
        <taxon>Ochrophyta</taxon>
        <taxon>Bacillariophyta</taxon>
        <taxon>Coscinodiscophyceae</taxon>
        <taxon>Thalassiosirophycidae</taxon>
        <taxon>Thalassiosirales</taxon>
        <taxon>Thalassiosiraceae</taxon>
        <taxon>Thalassiosira</taxon>
    </lineage>
</organism>
<reference evidence="3 4" key="1">
    <citation type="journal article" date="2012" name="Genome Biol.">
        <title>Genome and low-iron response of an oceanic diatom adapted to chronic iron limitation.</title>
        <authorList>
            <person name="Lommer M."/>
            <person name="Specht M."/>
            <person name="Roy A.S."/>
            <person name="Kraemer L."/>
            <person name="Andreson R."/>
            <person name="Gutowska M.A."/>
            <person name="Wolf J."/>
            <person name="Bergner S.V."/>
            <person name="Schilhabel M.B."/>
            <person name="Klostermeier U.C."/>
            <person name="Beiko R.G."/>
            <person name="Rosenstiel P."/>
            <person name="Hippler M."/>
            <person name="Laroche J."/>
        </authorList>
    </citation>
    <scope>NUCLEOTIDE SEQUENCE [LARGE SCALE GENOMIC DNA]</scope>
    <source>
        <strain evidence="3 4">CCMP1005</strain>
    </source>
</reference>
<keyword evidence="1" id="KW-0812">Transmembrane</keyword>
<keyword evidence="4" id="KW-1185">Reference proteome</keyword>
<feature type="signal peptide" evidence="2">
    <location>
        <begin position="1"/>
        <end position="16"/>
    </location>
</feature>
<evidence type="ECO:0000256" key="2">
    <source>
        <dbReference type="SAM" id="SignalP"/>
    </source>
</evidence>
<dbReference type="eggNOG" id="ENOG502SN9M">
    <property type="taxonomic scope" value="Eukaryota"/>
</dbReference>
<dbReference type="EMBL" id="AGNL01003957">
    <property type="protein sequence ID" value="EJK74096.1"/>
    <property type="molecule type" value="Genomic_DNA"/>
</dbReference>
<feature type="transmembrane region" description="Helical" evidence="1">
    <location>
        <begin position="418"/>
        <end position="438"/>
    </location>
</feature>
<dbReference type="OMA" id="ANEYNCA"/>
<keyword evidence="1" id="KW-0472">Membrane</keyword>
<name>K0TJK8_THAOC</name>
<gene>
    <name evidence="3" type="ORF">THAOC_04250</name>
</gene>
<protein>
    <submittedName>
        <fullName evidence="3">Uncharacterized protein</fullName>
    </submittedName>
</protein>
<sequence>MKFTIALATLFAAASAKKTARKGIDLSTADVKADSKIGNRLLSKARRLDGNDEEAMRWVSGYSLKFHSCAASQDYYGGYFQDNEGNADAYQYNGQYEQGQGDENQQAANAYGEGEYGNGYYQNEQRNNYEGMYEQKLVHFKLCPTDNCGSCPNGADYVVDLAEFVDTFLEAKMTAEEYNCEQVRENCYCGDNQYEYQCLQNCNANSPFDYCDKYMENNQQNQNGQEEEEFDLQEALECKKFDFDQDAFEQYQWTNNNNQRKSNWANGNYYGEDWYQQQQEAQEEMEFFLGPYCSADGSSILLGLFVEETCSFHAQDGIYEAINYGNSLPYAKESLIGNECISCKEPSEQQYQNYYDQQDEDDITEACSQLYEQAGKCEENLGGSVTYYPNNYGCTFIKSLPEPKHSILSSAPQVTAKVFAGIFAFTTLIAVTVAGVMYKRSQRQNVSLASESNMIA</sequence>
<dbReference type="OrthoDB" id="45095at2759"/>